<protein>
    <submittedName>
        <fullName evidence="1">Uncharacterized protein</fullName>
    </submittedName>
</protein>
<dbReference type="HOGENOM" id="CLU_3021574_0_0_5"/>
<organism evidence="1 2">
    <name type="scientific">Rhizobium rhizogenes (strain K84 / ATCC BAA-868)</name>
    <name type="common">Agrobacterium radiobacter</name>
    <dbReference type="NCBI Taxonomy" id="311403"/>
    <lineage>
        <taxon>Bacteria</taxon>
        <taxon>Pseudomonadati</taxon>
        <taxon>Pseudomonadota</taxon>
        <taxon>Alphaproteobacteria</taxon>
        <taxon>Hyphomicrobiales</taxon>
        <taxon>Rhizobiaceae</taxon>
        <taxon>Rhizobium/Agrobacterium group</taxon>
        <taxon>Rhizobium</taxon>
    </lineage>
</organism>
<dbReference type="AlphaFoldDB" id="B9JEE3"/>
<gene>
    <name evidence="1" type="ordered locus">Arad_2087</name>
</gene>
<evidence type="ECO:0000313" key="1">
    <source>
        <dbReference type="EMBL" id="ACM26364.1"/>
    </source>
</evidence>
<dbReference type="STRING" id="311403.Arad_2087"/>
<dbReference type="EMBL" id="CP000628">
    <property type="protein sequence ID" value="ACM26364.1"/>
    <property type="molecule type" value="Genomic_DNA"/>
</dbReference>
<accession>B9JEE3</accession>
<dbReference type="Proteomes" id="UP000001600">
    <property type="component" value="Chromosome 1"/>
</dbReference>
<reference evidence="1 2" key="1">
    <citation type="journal article" date="2009" name="J. Bacteriol.">
        <title>Genome sequences of three Agrobacterium biovars help elucidate the evolution of multichromosome genomes in bacteria.</title>
        <authorList>
            <person name="Slater S.C."/>
            <person name="Goldman B.S."/>
            <person name="Goodner B."/>
            <person name="Setubal J.C."/>
            <person name="Farrand S.K."/>
            <person name="Nester E.W."/>
            <person name="Burr T.J."/>
            <person name="Banta L."/>
            <person name="Dickerman A.W."/>
            <person name="Paulsen I."/>
            <person name="Otten L."/>
            <person name="Suen G."/>
            <person name="Welch R."/>
            <person name="Almeida N.F."/>
            <person name="Arnold F."/>
            <person name="Burton O.T."/>
            <person name="Du Z."/>
            <person name="Ewing A."/>
            <person name="Godsy E."/>
            <person name="Heisel S."/>
            <person name="Houmiel K.L."/>
            <person name="Jhaveri J."/>
            <person name="Lu J."/>
            <person name="Miller N.M."/>
            <person name="Norton S."/>
            <person name="Chen Q."/>
            <person name="Phoolcharoen W."/>
            <person name="Ohlin V."/>
            <person name="Ondrusek D."/>
            <person name="Pride N."/>
            <person name="Stricklin S.L."/>
            <person name="Sun J."/>
            <person name="Wheeler C."/>
            <person name="Wilson L."/>
            <person name="Zhu H."/>
            <person name="Wood D.W."/>
        </authorList>
    </citation>
    <scope>NUCLEOTIDE SEQUENCE [LARGE SCALE GENOMIC DNA]</scope>
    <source>
        <strain evidence="2">K84 / ATCC BAA-868</strain>
    </source>
</reference>
<evidence type="ECO:0000313" key="2">
    <source>
        <dbReference type="Proteomes" id="UP000001600"/>
    </source>
</evidence>
<proteinExistence type="predicted"/>
<dbReference type="KEGG" id="ara:Arad_2087"/>
<sequence length="55" mass="5769">MIDISAFVASSLHVPALSIVCEAPQMEAPASGRFHFAGKLVASSPADVRLIQLFA</sequence>
<name>B9JEE3_RHIR8</name>